<dbReference type="Proteomes" id="UP000318453">
    <property type="component" value="Chromosome"/>
</dbReference>
<dbReference type="RefSeq" id="WP_146296786.1">
    <property type="nucleotide sequence ID" value="NZ_CP042326.1"/>
</dbReference>
<dbReference type="InterPro" id="IPR049537">
    <property type="entry name" value="RelB-like"/>
</dbReference>
<reference evidence="1" key="1">
    <citation type="submission" date="2019-08" db="EMBL/GenBank/DDBJ databases">
        <title>Carotenoids and Carotenoid Binding Proteins in the Halophilic Cyanobacterium Euhalothece sp. ZM00.</title>
        <authorList>
            <person name="Cho S.M."/>
            <person name="Song J.Y."/>
            <person name="Park Y.-I."/>
        </authorList>
    </citation>
    <scope>NUCLEOTIDE SEQUENCE [LARGE SCALE GENOMIC DNA]</scope>
    <source>
        <strain evidence="1">Z-M001</strain>
    </source>
</reference>
<protein>
    <recommendedName>
        <fullName evidence="3">Prevent-host-death protein</fullName>
    </recommendedName>
</protein>
<dbReference type="KEGG" id="enn:FRE64_13955"/>
<evidence type="ECO:0008006" key="3">
    <source>
        <dbReference type="Google" id="ProtNLM"/>
    </source>
</evidence>
<gene>
    <name evidence="1" type="ORF">FRE64_13955</name>
</gene>
<proteinExistence type="predicted"/>
<sequence length="71" mass="8328">MFEIEYLTDKSGKPKAVVIPIEVWREFFPEEELSLEQLSDKLEDYCLNKAMDEAKETALLDRDAALKYLEE</sequence>
<dbReference type="EMBL" id="CP042326">
    <property type="protein sequence ID" value="QDZ40946.1"/>
    <property type="molecule type" value="Genomic_DNA"/>
</dbReference>
<keyword evidence="2" id="KW-1185">Reference proteome</keyword>
<evidence type="ECO:0000313" key="2">
    <source>
        <dbReference type="Proteomes" id="UP000318453"/>
    </source>
</evidence>
<dbReference type="AlphaFoldDB" id="A0A5B8NPQ0"/>
<name>A0A5B8NPQ0_9CHRO</name>
<dbReference type="Pfam" id="PF18506">
    <property type="entry name" value="RelB-like"/>
    <property type="match status" value="1"/>
</dbReference>
<organism evidence="1 2">
    <name type="scientific">Euhalothece natronophila Z-M001</name>
    <dbReference type="NCBI Taxonomy" id="522448"/>
    <lineage>
        <taxon>Bacteria</taxon>
        <taxon>Bacillati</taxon>
        <taxon>Cyanobacteriota</taxon>
        <taxon>Cyanophyceae</taxon>
        <taxon>Oscillatoriophycideae</taxon>
        <taxon>Chroococcales</taxon>
        <taxon>Halothecacae</taxon>
        <taxon>Halothece cluster</taxon>
        <taxon>Euhalothece</taxon>
    </lineage>
</organism>
<dbReference type="OrthoDB" id="515411at2"/>
<accession>A0A5B8NPQ0</accession>
<evidence type="ECO:0000313" key="1">
    <source>
        <dbReference type="EMBL" id="QDZ40946.1"/>
    </source>
</evidence>